<dbReference type="KEGG" id="qsa:O6P43_030073"/>
<evidence type="ECO:0000313" key="2">
    <source>
        <dbReference type="EMBL" id="KAJ7949774.1"/>
    </source>
</evidence>
<accession>A0AAD7L1B0</accession>
<dbReference type="AlphaFoldDB" id="A0AAD7L1B0"/>
<keyword evidence="3" id="KW-1185">Reference proteome</keyword>
<comment type="caution">
    <text evidence="2">The sequence shown here is derived from an EMBL/GenBank/DDBJ whole genome shotgun (WGS) entry which is preliminary data.</text>
</comment>
<protein>
    <submittedName>
        <fullName evidence="2">Nuclear transport factor 2 (NTF2) family protein</fullName>
    </submittedName>
</protein>
<evidence type="ECO:0000313" key="3">
    <source>
        <dbReference type="Proteomes" id="UP001163823"/>
    </source>
</evidence>
<dbReference type="EMBL" id="JARAOO010000012">
    <property type="protein sequence ID" value="KAJ7949774.1"/>
    <property type="molecule type" value="Genomic_DNA"/>
</dbReference>
<organism evidence="2 3">
    <name type="scientific">Quillaja saponaria</name>
    <name type="common">Soap bark tree</name>
    <dbReference type="NCBI Taxonomy" id="32244"/>
    <lineage>
        <taxon>Eukaryota</taxon>
        <taxon>Viridiplantae</taxon>
        <taxon>Streptophyta</taxon>
        <taxon>Embryophyta</taxon>
        <taxon>Tracheophyta</taxon>
        <taxon>Spermatophyta</taxon>
        <taxon>Magnoliopsida</taxon>
        <taxon>eudicotyledons</taxon>
        <taxon>Gunneridae</taxon>
        <taxon>Pentapetalae</taxon>
        <taxon>rosids</taxon>
        <taxon>fabids</taxon>
        <taxon>Fabales</taxon>
        <taxon>Quillajaceae</taxon>
        <taxon>Quillaja</taxon>
    </lineage>
</organism>
<proteinExistence type="predicted"/>
<name>A0AAD7L1B0_QUISA</name>
<sequence>MSIHKPTTLLCNPASAIRIIPSSIYSYSPSFLNLHKTPPPNSASATTSIPFALHSSDAKLRGGSRRRTWNPLAQIDGSSLSSDNQTVSVASPTTTNADGERVVDSAADIVRNFYGGINCHDLDSVQDLIAENCVYEDLIFPQPFVGRKEILQFFKKFNDSISTDLQFVIDDLSTKDSSSVGVIWHLEWKGKPFPFSKGCSFYQLVVVNGKRQIVYGRDSVEPAIKPGETALAAIRSVTWLLQQFPQLVDRL</sequence>
<dbReference type="PANTHER" id="PTHR33698">
    <property type="entry name" value="NUCLEAR TRANSPORT FACTOR 2 (NTF2)-LIKE PROTEIN"/>
    <property type="match status" value="1"/>
</dbReference>
<dbReference type="Gene3D" id="3.10.450.50">
    <property type="match status" value="1"/>
</dbReference>
<dbReference type="PANTHER" id="PTHR33698:SF3">
    <property type="entry name" value="OS09G0266000 PROTEIN"/>
    <property type="match status" value="1"/>
</dbReference>
<reference evidence="2" key="1">
    <citation type="journal article" date="2023" name="Science">
        <title>Elucidation of the pathway for biosynthesis of saponin adjuvants from the soapbark tree.</title>
        <authorList>
            <person name="Reed J."/>
            <person name="Orme A."/>
            <person name="El-Demerdash A."/>
            <person name="Owen C."/>
            <person name="Martin L.B.B."/>
            <person name="Misra R.C."/>
            <person name="Kikuchi S."/>
            <person name="Rejzek M."/>
            <person name="Martin A.C."/>
            <person name="Harkess A."/>
            <person name="Leebens-Mack J."/>
            <person name="Louveau T."/>
            <person name="Stephenson M.J."/>
            <person name="Osbourn A."/>
        </authorList>
    </citation>
    <scope>NUCLEOTIDE SEQUENCE</scope>
    <source>
        <strain evidence="2">S10</strain>
    </source>
</reference>
<dbReference type="InterPro" id="IPR002075">
    <property type="entry name" value="NTF2_dom"/>
</dbReference>
<evidence type="ECO:0000259" key="1">
    <source>
        <dbReference type="Pfam" id="PF02136"/>
    </source>
</evidence>
<dbReference type="SUPFAM" id="SSF54427">
    <property type="entry name" value="NTF2-like"/>
    <property type="match status" value="1"/>
</dbReference>
<dbReference type="InterPro" id="IPR032710">
    <property type="entry name" value="NTF2-like_dom_sf"/>
</dbReference>
<gene>
    <name evidence="2" type="ORF">O6P43_030073</name>
</gene>
<dbReference type="Proteomes" id="UP001163823">
    <property type="component" value="Chromosome 12"/>
</dbReference>
<dbReference type="Pfam" id="PF02136">
    <property type="entry name" value="NTF2"/>
    <property type="match status" value="1"/>
</dbReference>
<feature type="domain" description="Nuclear transport factor 2" evidence="1">
    <location>
        <begin position="108"/>
        <end position="211"/>
    </location>
</feature>